<feature type="signal peptide" evidence="1">
    <location>
        <begin position="1"/>
        <end position="21"/>
    </location>
</feature>
<dbReference type="AlphaFoldDB" id="A0A511JD59"/>
<evidence type="ECO:0000256" key="1">
    <source>
        <dbReference type="SAM" id="SignalP"/>
    </source>
</evidence>
<dbReference type="Proteomes" id="UP000321720">
    <property type="component" value="Unassembled WGS sequence"/>
</dbReference>
<dbReference type="InterPro" id="IPR013784">
    <property type="entry name" value="Carb-bd-like_fold"/>
</dbReference>
<reference evidence="2 3" key="1">
    <citation type="submission" date="2019-07" db="EMBL/GenBank/DDBJ databases">
        <title>Whole genome shotgun sequence of Cellulomonas composti NBRC 100758.</title>
        <authorList>
            <person name="Hosoyama A."/>
            <person name="Uohara A."/>
            <person name="Ohji S."/>
            <person name="Ichikawa N."/>
        </authorList>
    </citation>
    <scope>NUCLEOTIDE SEQUENCE [LARGE SCALE GENOMIC DNA]</scope>
    <source>
        <strain evidence="2 3">NBRC 100758</strain>
    </source>
</reference>
<protein>
    <recommendedName>
        <fullName evidence="4">Alpha-amylase</fullName>
    </recommendedName>
</protein>
<sequence length="599" mass="61796">MRFARAIALGAVTAVTGGLLAAVPAAAQATGAPAASAAATVSVTLTGKAVRADGRAVDEVGVFVVPAARWVDEDAAPVSTALVADNGRYSVTASVAAGSSLYVRVDDWTSSDGYMDRLFVGKGGKAAFTYVGLAPIAAKAGTIELGTATAPKLSTVRVTTSAPVHCAKLLRKNGTLAAMECDYTVDKKVFTFTGMYPGEYTVGAMWSSWTDARATVDVSAKKGVTTAAMLTLESPTTMTGVVQDTQGKALEGIAVWANGPDSPRTVTDATGRYAFKGLTAGSYVVDYSGASGMSSAYRDYVTRTSTVSVTSGRVTTAGSTLTKGAQVTGSVTPLAKETYGTIVALAADGHVLASDSYWSSDGKKRDFALHGLPTGTHTVVVQDAASGRYAKSTVVVSGTSARTVGALKPAAAPVTVRGTVEGTTAGFVSLRYGTSPLYRGAIDGGDVKPDGSYAITHVVPGIYALRSHRTTSTAGYEGNLLSVTVGDGVAVRRIPQPTRKVQTLQTLVRTSVTFDGRALPGVVPLPRRTPADLWGNWTNEKGVGQAPWTGRAWDAVVLEDVFFAYHSPYYFVVKSPTSVTKPGDLANVTVARVAGGPTV</sequence>
<dbReference type="RefSeq" id="WP_146843564.1">
    <property type="nucleotide sequence ID" value="NZ_BJWG01000012.1"/>
</dbReference>
<evidence type="ECO:0000313" key="3">
    <source>
        <dbReference type="Proteomes" id="UP000321720"/>
    </source>
</evidence>
<accession>A0A511JD59</accession>
<evidence type="ECO:0000313" key="2">
    <source>
        <dbReference type="EMBL" id="GEL95937.1"/>
    </source>
</evidence>
<dbReference type="Pfam" id="PF13620">
    <property type="entry name" value="CarboxypepD_reg"/>
    <property type="match status" value="1"/>
</dbReference>
<organism evidence="2 3">
    <name type="scientific">Cellulomonas composti</name>
    <dbReference type="NCBI Taxonomy" id="266130"/>
    <lineage>
        <taxon>Bacteria</taxon>
        <taxon>Bacillati</taxon>
        <taxon>Actinomycetota</taxon>
        <taxon>Actinomycetes</taxon>
        <taxon>Micrococcales</taxon>
        <taxon>Cellulomonadaceae</taxon>
        <taxon>Cellulomonas</taxon>
    </lineage>
</organism>
<feature type="chain" id="PRO_5038429659" description="Alpha-amylase" evidence="1">
    <location>
        <begin position="22"/>
        <end position="599"/>
    </location>
</feature>
<dbReference type="OrthoDB" id="3760580at2"/>
<keyword evidence="1" id="KW-0732">Signal</keyword>
<keyword evidence="3" id="KW-1185">Reference proteome</keyword>
<name>A0A511JD59_9CELL</name>
<proteinExistence type="predicted"/>
<dbReference type="EMBL" id="BJWG01000012">
    <property type="protein sequence ID" value="GEL95937.1"/>
    <property type="molecule type" value="Genomic_DNA"/>
</dbReference>
<dbReference type="SUPFAM" id="SSF49452">
    <property type="entry name" value="Starch-binding domain-like"/>
    <property type="match status" value="1"/>
</dbReference>
<dbReference type="Gene3D" id="2.60.40.1120">
    <property type="entry name" value="Carboxypeptidase-like, regulatory domain"/>
    <property type="match status" value="1"/>
</dbReference>
<comment type="caution">
    <text evidence="2">The sequence shown here is derived from an EMBL/GenBank/DDBJ whole genome shotgun (WGS) entry which is preliminary data.</text>
</comment>
<gene>
    <name evidence="2" type="ORF">CCO02nite_25950</name>
</gene>
<dbReference type="GO" id="GO:0030246">
    <property type="term" value="F:carbohydrate binding"/>
    <property type="evidence" value="ECO:0007669"/>
    <property type="project" value="InterPro"/>
</dbReference>
<evidence type="ECO:0008006" key="4">
    <source>
        <dbReference type="Google" id="ProtNLM"/>
    </source>
</evidence>